<dbReference type="AlphaFoldDB" id="A0AAW1XYB5"/>
<evidence type="ECO:0000313" key="3">
    <source>
        <dbReference type="Proteomes" id="UP001457282"/>
    </source>
</evidence>
<name>A0AAW1XYB5_RUBAR</name>
<evidence type="ECO:0000256" key="1">
    <source>
        <dbReference type="SAM" id="MobiDB-lite"/>
    </source>
</evidence>
<gene>
    <name evidence="2" type="ORF">M0R45_017188</name>
</gene>
<dbReference type="EMBL" id="JBEDUW010000003">
    <property type="protein sequence ID" value="KAK9940532.1"/>
    <property type="molecule type" value="Genomic_DNA"/>
</dbReference>
<dbReference type="Proteomes" id="UP001457282">
    <property type="component" value="Unassembled WGS sequence"/>
</dbReference>
<reference evidence="2 3" key="1">
    <citation type="journal article" date="2023" name="G3 (Bethesda)">
        <title>A chromosome-length genome assembly and annotation of blackberry (Rubus argutus, cv. 'Hillquist').</title>
        <authorList>
            <person name="Bruna T."/>
            <person name="Aryal R."/>
            <person name="Dudchenko O."/>
            <person name="Sargent D.J."/>
            <person name="Mead D."/>
            <person name="Buti M."/>
            <person name="Cavallini A."/>
            <person name="Hytonen T."/>
            <person name="Andres J."/>
            <person name="Pham M."/>
            <person name="Weisz D."/>
            <person name="Mascagni F."/>
            <person name="Usai G."/>
            <person name="Natali L."/>
            <person name="Bassil N."/>
            <person name="Fernandez G.E."/>
            <person name="Lomsadze A."/>
            <person name="Armour M."/>
            <person name="Olukolu B."/>
            <person name="Poorten T."/>
            <person name="Britton C."/>
            <person name="Davik J."/>
            <person name="Ashrafi H."/>
            <person name="Aiden E.L."/>
            <person name="Borodovsky M."/>
            <person name="Worthington M."/>
        </authorList>
    </citation>
    <scope>NUCLEOTIDE SEQUENCE [LARGE SCALE GENOMIC DNA]</scope>
    <source>
        <strain evidence="2">PI 553951</strain>
    </source>
</reference>
<sequence length="104" mass="11804">MSGAHGDGAARARRSEQMRHGLVGRRRGLKNSSGAVVHGEGRQIRDRRRTAHRRFGMDMVVEVGEGVIELVRWVWVMMKGGREWLMKKRNGGLQLEKRQGGGWK</sequence>
<feature type="compositionally biased region" description="Basic and acidic residues" evidence="1">
    <location>
        <begin position="8"/>
        <end position="19"/>
    </location>
</feature>
<organism evidence="2 3">
    <name type="scientific">Rubus argutus</name>
    <name type="common">Southern blackberry</name>
    <dbReference type="NCBI Taxonomy" id="59490"/>
    <lineage>
        <taxon>Eukaryota</taxon>
        <taxon>Viridiplantae</taxon>
        <taxon>Streptophyta</taxon>
        <taxon>Embryophyta</taxon>
        <taxon>Tracheophyta</taxon>
        <taxon>Spermatophyta</taxon>
        <taxon>Magnoliopsida</taxon>
        <taxon>eudicotyledons</taxon>
        <taxon>Gunneridae</taxon>
        <taxon>Pentapetalae</taxon>
        <taxon>rosids</taxon>
        <taxon>fabids</taxon>
        <taxon>Rosales</taxon>
        <taxon>Rosaceae</taxon>
        <taxon>Rosoideae</taxon>
        <taxon>Rosoideae incertae sedis</taxon>
        <taxon>Rubus</taxon>
    </lineage>
</organism>
<protein>
    <submittedName>
        <fullName evidence="2">Uncharacterized protein</fullName>
    </submittedName>
</protein>
<evidence type="ECO:0000313" key="2">
    <source>
        <dbReference type="EMBL" id="KAK9940532.1"/>
    </source>
</evidence>
<keyword evidence="3" id="KW-1185">Reference proteome</keyword>
<feature type="region of interest" description="Disordered" evidence="1">
    <location>
        <begin position="1"/>
        <end position="47"/>
    </location>
</feature>
<accession>A0AAW1XYB5</accession>
<comment type="caution">
    <text evidence="2">The sequence shown here is derived from an EMBL/GenBank/DDBJ whole genome shotgun (WGS) entry which is preliminary data.</text>
</comment>
<proteinExistence type="predicted"/>